<feature type="transmembrane region" description="Helical" evidence="6">
    <location>
        <begin position="143"/>
        <end position="161"/>
    </location>
</feature>
<dbReference type="PANTHER" id="PTHR47891">
    <property type="entry name" value="TRANSPORTER-RELATED"/>
    <property type="match status" value="1"/>
</dbReference>
<dbReference type="InterPro" id="IPR045861">
    <property type="entry name" value="CorA_cytoplasmic_dom"/>
</dbReference>
<dbReference type="PATRIC" id="fig|1423810.4.peg.26"/>
<gene>
    <name evidence="7" type="ORF">FD19_GL000026</name>
</gene>
<feature type="transmembrane region" description="Helical" evidence="6">
    <location>
        <begin position="269"/>
        <end position="287"/>
    </location>
</feature>
<evidence type="ECO:0000313" key="8">
    <source>
        <dbReference type="Proteomes" id="UP000051789"/>
    </source>
</evidence>
<dbReference type="AlphaFoldDB" id="A0A0R2C863"/>
<dbReference type="Pfam" id="PF01544">
    <property type="entry name" value="CorA"/>
    <property type="match status" value="1"/>
</dbReference>
<dbReference type="InterPro" id="IPR002523">
    <property type="entry name" value="MgTranspt_CorA/ZnTranspt_ZntB"/>
</dbReference>
<comment type="caution">
    <text evidence="7">The sequence shown here is derived from an EMBL/GenBank/DDBJ whole genome shotgun (WGS) entry which is preliminary data.</text>
</comment>
<dbReference type="EMBL" id="AYZK01000001">
    <property type="protein sequence ID" value="KRM87751.1"/>
    <property type="molecule type" value="Genomic_DNA"/>
</dbReference>
<evidence type="ECO:0000313" key="7">
    <source>
        <dbReference type="EMBL" id="KRM87751.1"/>
    </source>
</evidence>
<feature type="transmembrane region" description="Helical" evidence="6">
    <location>
        <begin position="299"/>
        <end position="321"/>
    </location>
</feature>
<keyword evidence="5 6" id="KW-0472">Membrane</keyword>
<dbReference type="CDD" id="cd12827">
    <property type="entry name" value="EcCorA_ZntB-like_u2"/>
    <property type="match status" value="1"/>
</dbReference>
<dbReference type="InterPro" id="IPR045863">
    <property type="entry name" value="CorA_TM1_TM2"/>
</dbReference>
<protein>
    <submittedName>
        <fullName evidence="7">Ion Mg(2+) Co(2+) transport protein</fullName>
    </submittedName>
</protein>
<dbReference type="GO" id="GO:0016020">
    <property type="term" value="C:membrane"/>
    <property type="evidence" value="ECO:0007669"/>
    <property type="project" value="UniProtKB-SubCell"/>
</dbReference>
<reference evidence="7 8" key="1">
    <citation type="journal article" date="2015" name="Genome Announc.">
        <title>Expanding the biotechnology potential of lactobacilli through comparative genomics of 213 strains and associated genera.</title>
        <authorList>
            <person name="Sun Z."/>
            <person name="Harris H.M."/>
            <person name="McCann A."/>
            <person name="Guo C."/>
            <person name="Argimon S."/>
            <person name="Zhang W."/>
            <person name="Yang X."/>
            <person name="Jeffery I.B."/>
            <person name="Cooney J.C."/>
            <person name="Kagawa T.F."/>
            <person name="Liu W."/>
            <person name="Song Y."/>
            <person name="Salvetti E."/>
            <person name="Wrobel A."/>
            <person name="Rasinkangas P."/>
            <person name="Parkhill J."/>
            <person name="Rea M.C."/>
            <person name="O'Sullivan O."/>
            <person name="Ritari J."/>
            <person name="Douillard F.P."/>
            <person name="Paul Ross R."/>
            <person name="Yang R."/>
            <person name="Briner A.E."/>
            <person name="Felis G.E."/>
            <person name="de Vos W.M."/>
            <person name="Barrangou R."/>
            <person name="Klaenhammer T.R."/>
            <person name="Caufield P.W."/>
            <person name="Cui Y."/>
            <person name="Zhang H."/>
            <person name="O'Toole P.W."/>
        </authorList>
    </citation>
    <scope>NUCLEOTIDE SEQUENCE [LARGE SCALE GENOMIC DNA]</scope>
    <source>
        <strain evidence="7 8">DSM 22698</strain>
    </source>
</reference>
<organism evidence="7 8">
    <name type="scientific">Lacticaseibacillus thailandensis DSM 22698 = JCM 13996</name>
    <dbReference type="NCBI Taxonomy" id="1423810"/>
    <lineage>
        <taxon>Bacteria</taxon>
        <taxon>Bacillati</taxon>
        <taxon>Bacillota</taxon>
        <taxon>Bacilli</taxon>
        <taxon>Lactobacillales</taxon>
        <taxon>Lactobacillaceae</taxon>
        <taxon>Lacticaseibacillus</taxon>
    </lineage>
</organism>
<dbReference type="GO" id="GO:0046873">
    <property type="term" value="F:metal ion transmembrane transporter activity"/>
    <property type="evidence" value="ECO:0007669"/>
    <property type="project" value="InterPro"/>
</dbReference>
<comment type="subcellular location">
    <subcellularLocation>
        <location evidence="1">Membrane</location>
        <topology evidence="1">Multi-pass membrane protein</topology>
    </subcellularLocation>
</comment>
<evidence type="ECO:0000256" key="4">
    <source>
        <dbReference type="ARBA" id="ARBA00022989"/>
    </source>
</evidence>
<keyword evidence="8" id="KW-1185">Reference proteome</keyword>
<dbReference type="Proteomes" id="UP000051789">
    <property type="component" value="Unassembled WGS sequence"/>
</dbReference>
<evidence type="ECO:0000256" key="1">
    <source>
        <dbReference type="ARBA" id="ARBA00004141"/>
    </source>
</evidence>
<evidence type="ECO:0000256" key="6">
    <source>
        <dbReference type="SAM" id="Phobius"/>
    </source>
</evidence>
<keyword evidence="4 6" id="KW-1133">Transmembrane helix</keyword>
<dbReference type="Gene3D" id="3.30.460.20">
    <property type="entry name" value="CorA soluble domain-like"/>
    <property type="match status" value="1"/>
</dbReference>
<dbReference type="PANTHER" id="PTHR47891:SF2">
    <property type="entry name" value="MAGNESIUM AND COBALT TRANSPORTER"/>
    <property type="match status" value="1"/>
</dbReference>
<evidence type="ECO:0000256" key="2">
    <source>
        <dbReference type="ARBA" id="ARBA00009765"/>
    </source>
</evidence>
<proteinExistence type="inferred from homology"/>
<name>A0A0R2C863_9LACO</name>
<keyword evidence="3 6" id="KW-0812">Transmembrane</keyword>
<evidence type="ECO:0000256" key="5">
    <source>
        <dbReference type="ARBA" id="ARBA00023136"/>
    </source>
</evidence>
<dbReference type="SUPFAM" id="SSF144083">
    <property type="entry name" value="Magnesium transport protein CorA, transmembrane region"/>
    <property type="match status" value="1"/>
</dbReference>
<sequence length="326" mass="37241">MGLFNQDEEGGTMLDVYRRNAAGSLYPVKTIAPGTWINVVAPDRDERARLLQEAHVPEDFLLYGLDPDEGARFEFDEDNHSGLIIYDMPTVVAHEHQRYSYKTIPLAMIITPDCIVTLHEEPVPLLGMFVEGKVAGFDPERRMLAALQMMYQVSVSYLAYLRDMNKERERTEAKLQKSLRNDDLYGLMSIQRSLVYFMMSLRTDRNVLDNLRRSHQLTLAEDEQDLLEDIGIEVQQATEMSQISNSIIKETADTYSSIISNNMNGVMKFLTSYSIILTIPTLVFSFYGMNVALPFSHSALSWAITILISVLIAAVISVDFWRHRYF</sequence>
<dbReference type="SUPFAM" id="SSF143865">
    <property type="entry name" value="CorA soluble domain-like"/>
    <property type="match status" value="1"/>
</dbReference>
<accession>A0A0R2C863</accession>
<comment type="similarity">
    <text evidence="2">Belongs to the CorA metal ion transporter (MIT) (TC 1.A.35) family.</text>
</comment>
<dbReference type="InterPro" id="IPR047199">
    <property type="entry name" value="CorA-like"/>
</dbReference>
<evidence type="ECO:0000256" key="3">
    <source>
        <dbReference type="ARBA" id="ARBA00022692"/>
    </source>
</evidence>
<dbReference type="Gene3D" id="1.20.58.340">
    <property type="entry name" value="Magnesium transport protein CorA, transmembrane region"/>
    <property type="match status" value="2"/>
</dbReference>